<reference evidence="1 2" key="1">
    <citation type="submission" date="2024-05" db="EMBL/GenBank/DDBJ databases">
        <authorList>
            <person name="Duchaud E."/>
        </authorList>
    </citation>
    <scope>NUCLEOTIDE SEQUENCE [LARGE SCALE GENOMIC DNA]</scope>
    <source>
        <strain evidence="1">Ena-SAMPLE-TAB-13-05-2024-13:56:06:370-140305</strain>
    </source>
</reference>
<comment type="caution">
    <text evidence="1">The sequence shown here is derived from an EMBL/GenBank/DDBJ whole genome shotgun (WGS) entry which is preliminary data.</text>
</comment>
<dbReference type="PROSITE" id="PS51257">
    <property type="entry name" value="PROKAR_LIPOPROTEIN"/>
    <property type="match status" value="1"/>
</dbReference>
<protein>
    <submittedName>
        <fullName evidence="1">Uncharacterized protein</fullName>
    </submittedName>
</protein>
<evidence type="ECO:0000313" key="1">
    <source>
        <dbReference type="EMBL" id="CAL2107480.1"/>
    </source>
</evidence>
<gene>
    <name evidence="1" type="ORF">T190115A13A_40002</name>
</gene>
<proteinExistence type="predicted"/>
<sequence>MKILNIFKHFIFVFIIMSCSTYDEERNLPELQTEVPKEQLARTSNERLDVKIKHRGIYVDGFRDNILGNTLEENNLIDWARFHHFNELTLYNVNAVLDNSVNTQLLADFVKRAHERKLTISFTASNEEAIRKITDYQKNNPLISVSDGIFTEYEFWNPNQAGVSYAYYQKNILKTLRNVRLKKPNNWKQNLYIYDFVDAGGKYKYNKILNKITRHLKFKKQNNRIVLVNYRINAQNFPADPNSNYYSRIQDLASIAKKKKFVLNVILLFMVRQDVTPSMFPYFADNLENNYFENAFLNYKTQYENSTIKNKKHLNLIGYQLYRYSDARTAKPLTR</sequence>
<keyword evidence="2" id="KW-1185">Reference proteome</keyword>
<dbReference type="Proteomes" id="UP001497602">
    <property type="component" value="Unassembled WGS sequence"/>
</dbReference>
<organism evidence="1 2">
    <name type="scientific">Tenacibaculum vairaonense</name>
    <dbReference type="NCBI Taxonomy" id="3137860"/>
    <lineage>
        <taxon>Bacteria</taxon>
        <taxon>Pseudomonadati</taxon>
        <taxon>Bacteroidota</taxon>
        <taxon>Flavobacteriia</taxon>
        <taxon>Flavobacteriales</taxon>
        <taxon>Flavobacteriaceae</taxon>
        <taxon>Tenacibaculum</taxon>
    </lineage>
</organism>
<accession>A0ABP1FAY0</accession>
<dbReference type="RefSeq" id="WP_348739095.1">
    <property type="nucleotide sequence ID" value="NZ_CAXJRC010000041.1"/>
</dbReference>
<evidence type="ECO:0000313" key="2">
    <source>
        <dbReference type="Proteomes" id="UP001497602"/>
    </source>
</evidence>
<name>A0ABP1FAY0_9FLAO</name>
<dbReference type="EMBL" id="CAXJRC010000041">
    <property type="protein sequence ID" value="CAL2107480.1"/>
    <property type="molecule type" value="Genomic_DNA"/>
</dbReference>